<name>A0A2P2IWB8_RHIMU</name>
<dbReference type="EMBL" id="GGEC01005026">
    <property type="protein sequence ID" value="MBW85509.1"/>
    <property type="molecule type" value="Transcribed_RNA"/>
</dbReference>
<evidence type="ECO:0000313" key="1">
    <source>
        <dbReference type="EMBL" id="MBW85509.1"/>
    </source>
</evidence>
<reference evidence="1" key="1">
    <citation type="submission" date="2018-02" db="EMBL/GenBank/DDBJ databases">
        <title>Rhizophora mucronata_Transcriptome.</title>
        <authorList>
            <person name="Meera S.P."/>
            <person name="Sreeshan A."/>
            <person name="Augustine A."/>
        </authorList>
    </citation>
    <scope>NUCLEOTIDE SEQUENCE</scope>
    <source>
        <tissue evidence="1">Leaf</tissue>
    </source>
</reference>
<dbReference type="AlphaFoldDB" id="A0A2P2IWB8"/>
<organism evidence="1">
    <name type="scientific">Rhizophora mucronata</name>
    <name type="common">Asiatic mangrove</name>
    <dbReference type="NCBI Taxonomy" id="61149"/>
    <lineage>
        <taxon>Eukaryota</taxon>
        <taxon>Viridiplantae</taxon>
        <taxon>Streptophyta</taxon>
        <taxon>Embryophyta</taxon>
        <taxon>Tracheophyta</taxon>
        <taxon>Spermatophyta</taxon>
        <taxon>Magnoliopsida</taxon>
        <taxon>eudicotyledons</taxon>
        <taxon>Gunneridae</taxon>
        <taxon>Pentapetalae</taxon>
        <taxon>rosids</taxon>
        <taxon>fabids</taxon>
        <taxon>Malpighiales</taxon>
        <taxon>Rhizophoraceae</taxon>
        <taxon>Rhizophora</taxon>
    </lineage>
</organism>
<accession>A0A2P2IWB8</accession>
<protein>
    <submittedName>
        <fullName evidence="1">Pentatricopeptide repeat-containing protein</fullName>
    </submittedName>
</protein>
<sequence length="92" mass="10155">MPTNARYAVLSRSTPTFMLYSKAIKAPSGLQRSQLTSTMAETIQGFNIIFLSSIPARNWSTARRFCFFKRNSTSPLSKGKSLSVVINTEASS</sequence>
<proteinExistence type="predicted"/>